<feature type="domain" description="AB hydrolase-1" evidence="2">
    <location>
        <begin position="57"/>
        <end position="290"/>
    </location>
</feature>
<dbReference type="EMBL" id="QPIX01000002">
    <property type="protein sequence ID" value="RCW27891.1"/>
    <property type="molecule type" value="Genomic_DNA"/>
</dbReference>
<gene>
    <name evidence="3" type="ORF">DFR48_102381</name>
</gene>
<proteinExistence type="predicted"/>
<dbReference type="PANTHER" id="PTHR43433:SF5">
    <property type="entry name" value="AB HYDROLASE-1 DOMAIN-CONTAINING PROTEIN"/>
    <property type="match status" value="1"/>
</dbReference>
<feature type="signal peptide" evidence="1">
    <location>
        <begin position="1"/>
        <end position="28"/>
    </location>
</feature>
<keyword evidence="4" id="KW-1185">Reference proteome</keyword>
<sequence length="311" mass="33661">MISQSRRSVLATAAATAAVLSMPLAGQAAERSLSAPTKFLEAKGRRLAYRTVGTGRPLVLCNRFRGVLDLWDPAFIDGLADQGFQVITFDYSGLGKSTGEKSYNPMSLAQDTVDLIAGLGLEDFAIGGWSIGGITAQIVLAMTGDKASHVVLLATTPPGHLVKSGEQLFYDTAAKPGTNLDQFTTVFFEPSDAVSREASKRSFERIMARKEDRSPDVPADWAIAQIGNTPRNPLFPAEQILDLLKVTKTPILHLGGDHDIVMPVENWYALNNQLPTLHLITYPRVGHGPHHQYPELAAAQIGAFVKNTRKS</sequence>
<reference evidence="3 4" key="1">
    <citation type="submission" date="2018-07" db="EMBL/GenBank/DDBJ databases">
        <title>Genomic Encyclopedia of Type Strains, Phase IV (KMG-IV): sequencing the most valuable type-strain genomes for metagenomic binning, comparative biology and taxonomic classification.</title>
        <authorList>
            <person name="Goeker M."/>
        </authorList>
    </citation>
    <scope>NUCLEOTIDE SEQUENCE [LARGE SCALE GENOMIC DNA]</scope>
    <source>
        <strain evidence="3 4">DSM 25528</strain>
    </source>
</reference>
<accession>A0A6I7HQ68</accession>
<dbReference type="Proteomes" id="UP000252582">
    <property type="component" value="Unassembled WGS sequence"/>
</dbReference>
<dbReference type="AlphaFoldDB" id="A0A6I7HQ68"/>
<dbReference type="PROSITE" id="PS51318">
    <property type="entry name" value="TAT"/>
    <property type="match status" value="1"/>
</dbReference>
<dbReference type="InterPro" id="IPR000073">
    <property type="entry name" value="AB_hydrolase_1"/>
</dbReference>
<dbReference type="InterPro" id="IPR029058">
    <property type="entry name" value="AB_hydrolase_fold"/>
</dbReference>
<evidence type="ECO:0000259" key="2">
    <source>
        <dbReference type="Pfam" id="PF00561"/>
    </source>
</evidence>
<keyword evidence="1" id="KW-0732">Signal</keyword>
<protein>
    <submittedName>
        <fullName evidence="3">Pimeloyl-ACP methyl ester carboxylesterase</fullName>
    </submittedName>
</protein>
<dbReference type="InterPro" id="IPR050471">
    <property type="entry name" value="AB_hydrolase"/>
</dbReference>
<dbReference type="RefSeq" id="WP_210205959.1">
    <property type="nucleotide sequence ID" value="NZ_QPIX01000002.1"/>
</dbReference>
<evidence type="ECO:0000256" key="1">
    <source>
        <dbReference type="SAM" id="SignalP"/>
    </source>
</evidence>
<name>A0A6I7HQ68_9HYPH</name>
<evidence type="ECO:0000313" key="4">
    <source>
        <dbReference type="Proteomes" id="UP000252582"/>
    </source>
</evidence>
<dbReference type="PANTHER" id="PTHR43433">
    <property type="entry name" value="HYDROLASE, ALPHA/BETA FOLD FAMILY PROTEIN"/>
    <property type="match status" value="1"/>
</dbReference>
<dbReference type="SUPFAM" id="SSF53474">
    <property type="entry name" value="alpha/beta-Hydrolases"/>
    <property type="match status" value="1"/>
</dbReference>
<comment type="caution">
    <text evidence="3">The sequence shown here is derived from an EMBL/GenBank/DDBJ whole genome shotgun (WGS) entry which is preliminary data.</text>
</comment>
<feature type="chain" id="PRO_5026321498" evidence="1">
    <location>
        <begin position="29"/>
        <end position="311"/>
    </location>
</feature>
<dbReference type="Gene3D" id="3.40.50.1820">
    <property type="entry name" value="alpha/beta hydrolase"/>
    <property type="match status" value="1"/>
</dbReference>
<dbReference type="InterPro" id="IPR006311">
    <property type="entry name" value="TAT_signal"/>
</dbReference>
<evidence type="ECO:0000313" key="3">
    <source>
        <dbReference type="EMBL" id="RCW27891.1"/>
    </source>
</evidence>
<organism evidence="3 4">
    <name type="scientific">Ciceribacter lividus</name>
    <dbReference type="NCBI Taxonomy" id="1197950"/>
    <lineage>
        <taxon>Bacteria</taxon>
        <taxon>Pseudomonadati</taxon>
        <taxon>Pseudomonadota</taxon>
        <taxon>Alphaproteobacteria</taxon>
        <taxon>Hyphomicrobiales</taxon>
        <taxon>Rhizobiaceae</taxon>
        <taxon>Ciceribacter</taxon>
    </lineage>
</organism>
<dbReference type="Pfam" id="PF00561">
    <property type="entry name" value="Abhydrolase_1"/>
    <property type="match status" value="1"/>
</dbReference>